<sequence>MKCLWNILKKNQRHFFCNDSNKNHDIQSSLADEGHDIIIKFKHREFSLAYINVSFKRQTRRTIIEKDLVILNPCQMTAKDVNGYQLMLFDVRTPA</sequence>
<dbReference type="EMBL" id="BGPR01015504">
    <property type="protein sequence ID" value="GBN69508.1"/>
    <property type="molecule type" value="Genomic_DNA"/>
</dbReference>
<protein>
    <submittedName>
        <fullName evidence="1">Uncharacterized protein</fullName>
    </submittedName>
</protein>
<reference evidence="1 2" key="1">
    <citation type="journal article" date="2019" name="Sci. Rep.">
        <title>Orb-weaving spider Araneus ventricosus genome elucidates the spidroin gene catalogue.</title>
        <authorList>
            <person name="Kono N."/>
            <person name="Nakamura H."/>
            <person name="Ohtoshi R."/>
            <person name="Moran D.A.P."/>
            <person name="Shinohara A."/>
            <person name="Yoshida Y."/>
            <person name="Fujiwara M."/>
            <person name="Mori M."/>
            <person name="Tomita M."/>
            <person name="Arakawa K."/>
        </authorList>
    </citation>
    <scope>NUCLEOTIDE SEQUENCE [LARGE SCALE GENOMIC DNA]</scope>
</reference>
<name>A0A4Y2R1N5_ARAVE</name>
<evidence type="ECO:0000313" key="1">
    <source>
        <dbReference type="EMBL" id="GBN69508.1"/>
    </source>
</evidence>
<proteinExistence type="predicted"/>
<accession>A0A4Y2R1N5</accession>
<dbReference type="Proteomes" id="UP000499080">
    <property type="component" value="Unassembled WGS sequence"/>
</dbReference>
<comment type="caution">
    <text evidence="1">The sequence shown here is derived from an EMBL/GenBank/DDBJ whole genome shotgun (WGS) entry which is preliminary data.</text>
</comment>
<gene>
    <name evidence="1" type="ORF">AVEN_56979_1</name>
</gene>
<keyword evidence="2" id="KW-1185">Reference proteome</keyword>
<evidence type="ECO:0000313" key="2">
    <source>
        <dbReference type="Proteomes" id="UP000499080"/>
    </source>
</evidence>
<organism evidence="1 2">
    <name type="scientific">Araneus ventricosus</name>
    <name type="common">Orbweaver spider</name>
    <name type="synonym">Epeira ventricosa</name>
    <dbReference type="NCBI Taxonomy" id="182803"/>
    <lineage>
        <taxon>Eukaryota</taxon>
        <taxon>Metazoa</taxon>
        <taxon>Ecdysozoa</taxon>
        <taxon>Arthropoda</taxon>
        <taxon>Chelicerata</taxon>
        <taxon>Arachnida</taxon>
        <taxon>Araneae</taxon>
        <taxon>Araneomorphae</taxon>
        <taxon>Entelegynae</taxon>
        <taxon>Araneoidea</taxon>
        <taxon>Araneidae</taxon>
        <taxon>Araneus</taxon>
    </lineage>
</organism>
<dbReference type="AlphaFoldDB" id="A0A4Y2R1N5"/>